<proteinExistence type="predicted"/>
<name>A0A8H5CE76_9AGAR</name>
<reference evidence="2 3" key="1">
    <citation type="journal article" date="2020" name="ISME J.">
        <title>Uncovering the hidden diversity of litter-decomposition mechanisms in mushroom-forming fungi.</title>
        <authorList>
            <person name="Floudas D."/>
            <person name="Bentzer J."/>
            <person name="Ahren D."/>
            <person name="Johansson T."/>
            <person name="Persson P."/>
            <person name="Tunlid A."/>
        </authorList>
    </citation>
    <scope>NUCLEOTIDE SEQUENCE [LARGE SCALE GENOMIC DNA]</scope>
    <source>
        <strain evidence="2 3">CBS 406.79</strain>
    </source>
</reference>
<keyword evidence="3" id="KW-1185">Reference proteome</keyword>
<protein>
    <submittedName>
        <fullName evidence="2">Uncharacterized protein</fullName>
    </submittedName>
</protein>
<feature type="compositionally biased region" description="Polar residues" evidence="1">
    <location>
        <begin position="13"/>
        <end position="22"/>
    </location>
</feature>
<evidence type="ECO:0000313" key="3">
    <source>
        <dbReference type="Proteomes" id="UP000518752"/>
    </source>
</evidence>
<feature type="region of interest" description="Disordered" evidence="1">
    <location>
        <begin position="411"/>
        <end position="492"/>
    </location>
</feature>
<feature type="region of interest" description="Disordered" evidence="1">
    <location>
        <begin position="1"/>
        <end position="90"/>
    </location>
</feature>
<feature type="compositionally biased region" description="Basic and acidic residues" evidence="1">
    <location>
        <begin position="415"/>
        <end position="433"/>
    </location>
</feature>
<sequence>MSITERTAKKQKLVSTASSGTISRPEETEDGTLTHKNDSLIQIPDNEVIDERESRPQVPIPKRTMPPYTLPDPLEHSRTPSHDDVFPYGKRNKTSSVPAVMPAGYSVPFTDDNYEVPVISKSRILDNVHHEQRTLINDNADDFIAILPFGGGQGWSDAYPNAAGAIRAFIDGIDLEDKGSWDLVPARPARARKDFWAAPWALFLTGCSTDLRNFLLYQAVFPLHEPGASFFALPLSDDPNWFWLKLTGDGVSEGKEVKKLEAMAALKRKIWSNKDVLKVVRAYQAKEPQSELAMKATSPQHAVVDLTKSFRIIYNPPDTHRGNNEHRYIILGRPMSQDKSEQAGVKSAVQGIKPFVSRSGRFFNVNKDTSGCIWCKSDLHVSQDCPYPNVGEGWCGPTREELEWLAQKARAWKGPRAEEGPQREVRGTPERPRGRGGRSPNRGRARGYPDQRGRGRGRGQNRGPSRDDWYDAAAATSYWGPQQPSADGSGWD</sequence>
<comment type="caution">
    <text evidence="2">The sequence shown here is derived from an EMBL/GenBank/DDBJ whole genome shotgun (WGS) entry which is preliminary data.</text>
</comment>
<dbReference type="OrthoDB" id="2755229at2759"/>
<dbReference type="EMBL" id="JAACJN010000538">
    <property type="protein sequence ID" value="KAF5340131.1"/>
    <property type="molecule type" value="Genomic_DNA"/>
</dbReference>
<evidence type="ECO:0000313" key="2">
    <source>
        <dbReference type="EMBL" id="KAF5340131.1"/>
    </source>
</evidence>
<dbReference type="AlphaFoldDB" id="A0A8H5CE76"/>
<organism evidence="2 3">
    <name type="scientific">Collybiopsis confluens</name>
    <dbReference type="NCBI Taxonomy" id="2823264"/>
    <lineage>
        <taxon>Eukaryota</taxon>
        <taxon>Fungi</taxon>
        <taxon>Dikarya</taxon>
        <taxon>Basidiomycota</taxon>
        <taxon>Agaricomycotina</taxon>
        <taxon>Agaricomycetes</taxon>
        <taxon>Agaricomycetidae</taxon>
        <taxon>Agaricales</taxon>
        <taxon>Marasmiineae</taxon>
        <taxon>Omphalotaceae</taxon>
        <taxon>Collybiopsis</taxon>
    </lineage>
</organism>
<evidence type="ECO:0000256" key="1">
    <source>
        <dbReference type="SAM" id="MobiDB-lite"/>
    </source>
</evidence>
<gene>
    <name evidence="2" type="ORF">D9757_015434</name>
</gene>
<feature type="compositionally biased region" description="Basic and acidic residues" evidence="1">
    <location>
        <begin position="73"/>
        <end position="85"/>
    </location>
</feature>
<accession>A0A8H5CE76</accession>
<dbReference type="Proteomes" id="UP000518752">
    <property type="component" value="Unassembled WGS sequence"/>
</dbReference>